<dbReference type="EMBL" id="JADGIK010000004">
    <property type="protein sequence ID" value="MBF0597283.1"/>
    <property type="molecule type" value="Genomic_DNA"/>
</dbReference>
<evidence type="ECO:0000259" key="1">
    <source>
        <dbReference type="Pfam" id="PF12867"/>
    </source>
</evidence>
<dbReference type="InterPro" id="IPR034660">
    <property type="entry name" value="DinB/YfiT-like"/>
</dbReference>
<sequence length="162" mass="19133">MNYNHNDYIVSYDGITVHDALELRIEEIKKTLTTVTDLEKWDYRYADGKWSIKEVVQHCIDCERIFSERALKIARNDGNSLQSFDQNKYVELLNYDSLNPEILVKEWLYLMNATTFQFEGFDSKTLDKSAIIDENEYTIKKIGYIIAGHSIHHINIIKERYL</sequence>
<dbReference type="Proteomes" id="UP000608754">
    <property type="component" value="Unassembled WGS sequence"/>
</dbReference>
<proteinExistence type="predicted"/>
<accession>A0A8J7FRM4</accession>
<organism evidence="2 3">
    <name type="scientific">Faecalibacter rhinopitheci</name>
    <dbReference type="NCBI Taxonomy" id="2779678"/>
    <lineage>
        <taxon>Bacteria</taxon>
        <taxon>Pseudomonadati</taxon>
        <taxon>Bacteroidota</taxon>
        <taxon>Flavobacteriia</taxon>
        <taxon>Flavobacteriales</taxon>
        <taxon>Weeksellaceae</taxon>
        <taxon>Faecalibacter</taxon>
    </lineage>
</organism>
<evidence type="ECO:0000313" key="3">
    <source>
        <dbReference type="Proteomes" id="UP000608754"/>
    </source>
</evidence>
<gene>
    <name evidence="2" type="ORF">IM532_07460</name>
</gene>
<keyword evidence="3" id="KW-1185">Reference proteome</keyword>
<dbReference type="SUPFAM" id="SSF109854">
    <property type="entry name" value="DinB/YfiT-like putative metalloenzymes"/>
    <property type="match status" value="1"/>
</dbReference>
<dbReference type="Pfam" id="PF12867">
    <property type="entry name" value="DinB_2"/>
    <property type="match status" value="1"/>
</dbReference>
<comment type="caution">
    <text evidence="2">The sequence shown here is derived from an EMBL/GenBank/DDBJ whole genome shotgun (WGS) entry which is preliminary data.</text>
</comment>
<dbReference type="AlphaFoldDB" id="A0A8J7FRM4"/>
<dbReference type="Gene3D" id="1.20.120.450">
    <property type="entry name" value="dinb family like domain"/>
    <property type="match status" value="1"/>
</dbReference>
<feature type="domain" description="DinB-like" evidence="1">
    <location>
        <begin position="22"/>
        <end position="157"/>
    </location>
</feature>
<protein>
    <submittedName>
        <fullName evidence="2">DinB family protein</fullName>
    </submittedName>
</protein>
<reference evidence="2" key="1">
    <citation type="submission" date="2020-10" db="EMBL/GenBank/DDBJ databases">
        <authorList>
            <person name="Lu T."/>
            <person name="Wang Q."/>
            <person name="Han X."/>
        </authorList>
    </citation>
    <scope>NUCLEOTIDE SEQUENCE</scope>
    <source>
        <strain evidence="2">WQ 117</strain>
    </source>
</reference>
<evidence type="ECO:0000313" key="2">
    <source>
        <dbReference type="EMBL" id="MBF0597283.1"/>
    </source>
</evidence>
<name>A0A8J7FRM4_9FLAO</name>
<dbReference type="RefSeq" id="WP_194182830.1">
    <property type="nucleotide sequence ID" value="NZ_JADGIK010000004.1"/>
</dbReference>
<dbReference type="InterPro" id="IPR024775">
    <property type="entry name" value="DinB-like"/>
</dbReference>